<dbReference type="Gene3D" id="3.30.420.10">
    <property type="entry name" value="Ribonuclease H-like superfamily/Ribonuclease H"/>
    <property type="match status" value="1"/>
</dbReference>
<dbReference type="GO" id="GO:0003677">
    <property type="term" value="F:DNA binding"/>
    <property type="evidence" value="ECO:0007669"/>
    <property type="project" value="UniProtKB-KW"/>
</dbReference>
<evidence type="ECO:0000256" key="1">
    <source>
        <dbReference type="ARBA" id="ARBA00023125"/>
    </source>
</evidence>
<gene>
    <name evidence="3" type="ORF">DYB32_007638</name>
</gene>
<dbReference type="InterPro" id="IPR036397">
    <property type="entry name" value="RNaseH_sf"/>
</dbReference>
<dbReference type="GO" id="GO:0005634">
    <property type="term" value="C:nucleus"/>
    <property type="evidence" value="ECO:0007669"/>
    <property type="project" value="TreeGrafter"/>
</dbReference>
<dbReference type="PROSITE" id="PS51253">
    <property type="entry name" value="HTH_CENPB"/>
    <property type="match status" value="1"/>
</dbReference>
<feature type="domain" description="HTH CENPB-type" evidence="2">
    <location>
        <begin position="1"/>
        <end position="32"/>
    </location>
</feature>
<dbReference type="Pfam" id="PF03184">
    <property type="entry name" value="DDE_1"/>
    <property type="match status" value="1"/>
</dbReference>
<evidence type="ECO:0000313" key="4">
    <source>
        <dbReference type="Proteomes" id="UP000285060"/>
    </source>
</evidence>
<evidence type="ECO:0000259" key="2">
    <source>
        <dbReference type="PROSITE" id="PS51253"/>
    </source>
</evidence>
<dbReference type="Proteomes" id="UP000285060">
    <property type="component" value="Unassembled WGS sequence"/>
</dbReference>
<keyword evidence="4" id="KW-1185">Reference proteome</keyword>
<dbReference type="PANTHER" id="PTHR19303">
    <property type="entry name" value="TRANSPOSON"/>
    <property type="match status" value="1"/>
</dbReference>
<dbReference type="AlphaFoldDB" id="A0A418AN19"/>
<accession>A0A418AN19</accession>
<organism evidence="3 4">
    <name type="scientific">Aphanomyces invadans</name>
    <dbReference type="NCBI Taxonomy" id="157072"/>
    <lineage>
        <taxon>Eukaryota</taxon>
        <taxon>Sar</taxon>
        <taxon>Stramenopiles</taxon>
        <taxon>Oomycota</taxon>
        <taxon>Saprolegniomycetes</taxon>
        <taxon>Saprolegniales</taxon>
        <taxon>Verrucalvaceae</taxon>
        <taxon>Aphanomyces</taxon>
    </lineage>
</organism>
<dbReference type="InterPro" id="IPR006600">
    <property type="entry name" value="HTH_CenpB_DNA-bd_dom"/>
</dbReference>
<dbReference type="VEuPathDB" id="FungiDB:H310_14548"/>
<dbReference type="EMBL" id="QUSY01001010">
    <property type="protein sequence ID" value="RHY26405.1"/>
    <property type="molecule type" value="Genomic_DNA"/>
</dbReference>
<name>A0A418AN19_9STRA</name>
<reference evidence="3 4" key="1">
    <citation type="submission" date="2018-08" db="EMBL/GenBank/DDBJ databases">
        <title>Aphanomyces genome sequencing and annotation.</title>
        <authorList>
            <person name="Minardi D."/>
            <person name="Oidtmann B."/>
            <person name="Van Der Giezen M."/>
            <person name="Studholme D.J."/>
        </authorList>
    </citation>
    <scope>NUCLEOTIDE SEQUENCE [LARGE SCALE GENOMIC DNA]</scope>
    <source>
        <strain evidence="3 4">NJM0002</strain>
    </source>
</reference>
<dbReference type="PANTHER" id="PTHR19303:SF74">
    <property type="entry name" value="POGO TRANSPOSABLE ELEMENT WITH KRAB DOMAIN"/>
    <property type="match status" value="1"/>
</dbReference>
<keyword evidence="1" id="KW-0238">DNA-binding</keyword>
<protein>
    <recommendedName>
        <fullName evidence="2">HTH CENPB-type domain-containing protein</fullName>
    </recommendedName>
</protein>
<dbReference type="InterPro" id="IPR004875">
    <property type="entry name" value="DDE_SF_endonuclease_dom"/>
</dbReference>
<sequence>MMSIVHDLNQPYQLSSGWYERFLCRHSELKTVKSQVLSKARNSVDVDTVVDFYHELVHSMSLVGFEPSRVYNMDETSFSPNKVSRKVVVHRNSAKVYVEEASASAHVTIVACVCADGTKVPPLFVLPGSRVTTEVCDNLSIPGEAVTTSEKGWTSSYLCRKWLSMLNSAIPASTPRPILLVLDGCSSHYSNYIFEAAMSMGFLLQFLPANSTHVFQQLDVAVFRPFKQAIRREIADDSWGDISTNISKHKAIAIACRVWMTPEETSISNGFVRTGLYPTDDLLC</sequence>
<proteinExistence type="predicted"/>
<evidence type="ECO:0000313" key="3">
    <source>
        <dbReference type="EMBL" id="RHY26405.1"/>
    </source>
</evidence>
<comment type="caution">
    <text evidence="3">The sequence shown here is derived from an EMBL/GenBank/DDBJ whole genome shotgun (WGS) entry which is preliminary data.</text>
</comment>
<dbReference type="InterPro" id="IPR050863">
    <property type="entry name" value="CenT-Element_Derived"/>
</dbReference>